<feature type="transmembrane region" description="Helical" evidence="2">
    <location>
        <begin position="128"/>
        <end position="150"/>
    </location>
</feature>
<evidence type="ECO:0000256" key="1">
    <source>
        <dbReference type="ARBA" id="ARBA00001946"/>
    </source>
</evidence>
<dbReference type="InterPro" id="IPR000160">
    <property type="entry name" value="GGDEF_dom"/>
</dbReference>
<reference evidence="4" key="1">
    <citation type="submission" date="2020-01" db="EMBL/GenBank/DDBJ databases">
        <authorList>
            <person name="Meier V. D."/>
            <person name="Meier V D."/>
        </authorList>
    </citation>
    <scope>NUCLEOTIDE SEQUENCE</scope>
    <source>
        <strain evidence="4">HLG_WM_MAG_08</strain>
    </source>
</reference>
<dbReference type="InterPro" id="IPR029787">
    <property type="entry name" value="Nucleotide_cyclase"/>
</dbReference>
<dbReference type="CDD" id="cd01949">
    <property type="entry name" value="GGDEF"/>
    <property type="match status" value="1"/>
</dbReference>
<feature type="transmembrane region" description="Helical" evidence="2">
    <location>
        <begin position="47"/>
        <end position="70"/>
    </location>
</feature>
<feature type="transmembrane region" description="Helical" evidence="2">
    <location>
        <begin position="12"/>
        <end position="35"/>
    </location>
</feature>
<dbReference type="Pfam" id="PF00990">
    <property type="entry name" value="GGDEF"/>
    <property type="match status" value="1"/>
</dbReference>
<dbReference type="InterPro" id="IPR043128">
    <property type="entry name" value="Rev_trsase/Diguanyl_cyclase"/>
</dbReference>
<feature type="transmembrane region" description="Helical" evidence="2">
    <location>
        <begin position="162"/>
        <end position="180"/>
    </location>
</feature>
<proteinExistence type="predicted"/>
<gene>
    <name evidence="4" type="ORF">HELGO_WM32942</name>
</gene>
<protein>
    <recommendedName>
        <fullName evidence="3">GGDEF domain-containing protein</fullName>
    </recommendedName>
</protein>
<dbReference type="SMART" id="SM00267">
    <property type="entry name" value="GGDEF"/>
    <property type="match status" value="1"/>
</dbReference>
<dbReference type="SUPFAM" id="SSF55073">
    <property type="entry name" value="Nucleotide cyclase"/>
    <property type="match status" value="1"/>
</dbReference>
<dbReference type="Gene3D" id="3.30.70.270">
    <property type="match status" value="1"/>
</dbReference>
<evidence type="ECO:0000256" key="2">
    <source>
        <dbReference type="SAM" id="Phobius"/>
    </source>
</evidence>
<sequence length="414" mass="45814">MNRGVIINLMPLLFQSILLVGITCYLLSTLLFVLTKDMPKVRKGISWWALASVAGAAGYFALLVCGNMGIPAQGEALYNLSLISWSSFLLIGSSQWLKKDINIRLILGISSLSTIWVMYFSFIQPVFLPAAIATAVTCGALTLYTGWLFLSSEKTKGSETKALIIVLFISGLHALDYPILRPHESFAMVGIIVCIIASLAINIILASIVIIQFKKSMKNSEKHAINMAMQDPLTGLKNRLGLIEEFNKKVDLAPHGQQRIALIFADLDNFKTINDTYGHEDGDQVLCTIAERIQSLIRHNDVAVRIGGDEFVILLSDIKPNDWEHIPRFISRLIKETCEPITIKKYTHQVGASIGLAVYPKDGEHLQDLLNCADSSMYLDKRMKKQTTKKQIPLSIANSAPAVPAEDAELRNTQ</sequence>
<comment type="cofactor">
    <cofactor evidence="1">
        <name>Mg(2+)</name>
        <dbReference type="ChEBI" id="CHEBI:18420"/>
    </cofactor>
</comment>
<accession>A0A6S6SBS4</accession>
<evidence type="ECO:0000313" key="4">
    <source>
        <dbReference type="EMBL" id="CAA6807333.1"/>
    </source>
</evidence>
<organism evidence="4">
    <name type="scientific">uncultured Thiotrichaceae bacterium</name>
    <dbReference type="NCBI Taxonomy" id="298394"/>
    <lineage>
        <taxon>Bacteria</taxon>
        <taxon>Pseudomonadati</taxon>
        <taxon>Pseudomonadota</taxon>
        <taxon>Gammaproteobacteria</taxon>
        <taxon>Thiotrichales</taxon>
        <taxon>Thiotrichaceae</taxon>
        <taxon>environmental samples</taxon>
    </lineage>
</organism>
<dbReference type="EMBL" id="CACVAV010000113">
    <property type="protein sequence ID" value="CAA6807333.1"/>
    <property type="molecule type" value="Genomic_DNA"/>
</dbReference>
<dbReference type="InterPro" id="IPR052163">
    <property type="entry name" value="DGC-Regulatory_Protein"/>
</dbReference>
<dbReference type="FunFam" id="3.30.70.270:FF:000001">
    <property type="entry name" value="Diguanylate cyclase domain protein"/>
    <property type="match status" value="1"/>
</dbReference>
<feature type="domain" description="GGDEF" evidence="3">
    <location>
        <begin position="258"/>
        <end position="393"/>
    </location>
</feature>
<evidence type="ECO:0000259" key="3">
    <source>
        <dbReference type="PROSITE" id="PS50887"/>
    </source>
</evidence>
<dbReference type="NCBIfam" id="TIGR00254">
    <property type="entry name" value="GGDEF"/>
    <property type="match status" value="1"/>
</dbReference>
<feature type="transmembrane region" description="Helical" evidence="2">
    <location>
        <begin position="186"/>
        <end position="213"/>
    </location>
</feature>
<dbReference type="GO" id="GO:0003824">
    <property type="term" value="F:catalytic activity"/>
    <property type="evidence" value="ECO:0007669"/>
    <property type="project" value="UniProtKB-ARBA"/>
</dbReference>
<keyword evidence="2" id="KW-1133">Transmembrane helix</keyword>
<dbReference type="PANTHER" id="PTHR46663:SF2">
    <property type="entry name" value="GGDEF DOMAIN-CONTAINING PROTEIN"/>
    <property type="match status" value="1"/>
</dbReference>
<name>A0A6S6SBS4_9GAMM</name>
<dbReference type="PROSITE" id="PS50887">
    <property type="entry name" value="GGDEF"/>
    <property type="match status" value="1"/>
</dbReference>
<dbReference type="PANTHER" id="PTHR46663">
    <property type="entry name" value="DIGUANYLATE CYCLASE DGCT-RELATED"/>
    <property type="match status" value="1"/>
</dbReference>
<keyword evidence="2" id="KW-0472">Membrane</keyword>
<keyword evidence="2" id="KW-0812">Transmembrane</keyword>
<feature type="transmembrane region" description="Helical" evidence="2">
    <location>
        <begin position="105"/>
        <end position="122"/>
    </location>
</feature>
<dbReference type="AlphaFoldDB" id="A0A6S6SBS4"/>